<dbReference type="GeneID" id="60684795"/>
<evidence type="ECO:0000313" key="2">
    <source>
        <dbReference type="EMBL" id="MUZ74593.1"/>
    </source>
</evidence>
<dbReference type="Proteomes" id="UP000440716">
    <property type="component" value="Unassembled WGS sequence"/>
</dbReference>
<reference evidence="1 4" key="1">
    <citation type="submission" date="2018-08" db="EMBL/GenBank/DDBJ databases">
        <title>Genome sequencing of Agrobacterium vitis strain ICMP 10754.</title>
        <authorList>
            <person name="Visnovsky S.B."/>
            <person name="Pitman A.R."/>
        </authorList>
    </citation>
    <scope>NUCLEOTIDE SEQUENCE [LARGE SCALE GENOMIC DNA]</scope>
    <source>
        <strain evidence="1 4">ICMP 10754</strain>
    </source>
</reference>
<dbReference type="EMBL" id="WPHR01000017">
    <property type="protein sequence ID" value="MUZ74593.1"/>
    <property type="molecule type" value="Genomic_DNA"/>
</dbReference>
<dbReference type="EMBL" id="WPHU01000011">
    <property type="protein sequence ID" value="MVA58967.1"/>
    <property type="molecule type" value="Genomic_DNA"/>
</dbReference>
<organism evidence="3 5">
    <name type="scientific">Agrobacterium vitis</name>
    <name type="common">Rhizobium vitis</name>
    <dbReference type="NCBI Taxonomy" id="373"/>
    <lineage>
        <taxon>Bacteria</taxon>
        <taxon>Pseudomonadati</taxon>
        <taxon>Pseudomonadota</taxon>
        <taxon>Alphaproteobacteria</taxon>
        <taxon>Hyphomicrobiales</taxon>
        <taxon>Rhizobiaceae</taxon>
        <taxon>Rhizobium/Agrobacterium group</taxon>
        <taxon>Agrobacterium</taxon>
    </lineage>
</organism>
<dbReference type="RefSeq" id="WP_081356315.1">
    <property type="nucleotide sequence ID" value="NZ_AP023268.1"/>
</dbReference>
<comment type="caution">
    <text evidence="3">The sequence shown here is derived from an EMBL/GenBank/DDBJ whole genome shotgun (WGS) entry which is preliminary data.</text>
</comment>
<reference evidence="5 6" key="2">
    <citation type="submission" date="2019-12" db="EMBL/GenBank/DDBJ databases">
        <title>Whole-genome sequencing of Allorhizobium vitis.</title>
        <authorList>
            <person name="Gan H.M."/>
            <person name="Szegedi E."/>
            <person name="Burr T."/>
            <person name="Savka M.A."/>
        </authorList>
    </citation>
    <scope>NUCLEOTIDE SEQUENCE [LARGE SCALE GENOMIC DNA]</scope>
    <source>
        <strain evidence="3 5">CG415</strain>
        <strain evidence="2 6">CG516</strain>
    </source>
</reference>
<dbReference type="Proteomes" id="UP000477951">
    <property type="component" value="Unassembled WGS sequence"/>
</dbReference>
<accession>A0A6A9UIH6</accession>
<evidence type="ECO:0000313" key="1">
    <source>
        <dbReference type="EMBL" id="KAA3521955.1"/>
    </source>
</evidence>
<protein>
    <submittedName>
        <fullName evidence="3">Uncharacterized protein</fullName>
    </submittedName>
</protein>
<evidence type="ECO:0000313" key="5">
    <source>
        <dbReference type="Proteomes" id="UP000440716"/>
    </source>
</evidence>
<dbReference type="OrthoDB" id="8294038at2"/>
<sequence>MMSFAAIMVIVACHPERTDCIERPVAVIDYADANLCRADLPEKLRRLEGYALKMYGDCVPVAPSLLAGKTGIRSIMGASELQALKSQGGSQKQVQAVALDNNRF</sequence>
<dbReference type="Proteomes" id="UP000436911">
    <property type="component" value="Unassembled WGS sequence"/>
</dbReference>
<gene>
    <name evidence="1" type="ORF">DXT89_22575</name>
    <name evidence="3" type="ORF">GOZ88_22925</name>
    <name evidence="2" type="ORF">GOZ90_18055</name>
</gene>
<name>A0A6A9UIH6_AGRVI</name>
<dbReference type="AlphaFoldDB" id="A0A6A9UIH6"/>
<proteinExistence type="predicted"/>
<evidence type="ECO:0000313" key="4">
    <source>
        <dbReference type="Proteomes" id="UP000436911"/>
    </source>
</evidence>
<dbReference type="EMBL" id="QUSG01000020">
    <property type="protein sequence ID" value="KAA3521955.1"/>
    <property type="molecule type" value="Genomic_DNA"/>
</dbReference>
<evidence type="ECO:0000313" key="6">
    <source>
        <dbReference type="Proteomes" id="UP000477951"/>
    </source>
</evidence>
<evidence type="ECO:0000313" key="3">
    <source>
        <dbReference type="EMBL" id="MVA58967.1"/>
    </source>
</evidence>